<dbReference type="OrthoDB" id="6435261at2759"/>
<dbReference type="PANTHER" id="PTHR47326:SF1">
    <property type="entry name" value="HTH PSQ-TYPE DOMAIN-CONTAINING PROTEIN"/>
    <property type="match status" value="1"/>
</dbReference>
<protein>
    <submittedName>
        <fullName evidence="1">Uncharacterized protein</fullName>
    </submittedName>
</protein>
<name>A0A4Y1ZLA0_ARAVE</name>
<sequence>MYGSNMTVPRRIRFSNVKQYLMETFQNQVIGYGGFVKWPSSSSDLTPLDLCLWGHIKGQIYATPPPILQDLRGRITDACTSVTPTMLHNVEREIQSRVQMYIVASGEHFEQY</sequence>
<dbReference type="Gene3D" id="3.30.420.10">
    <property type="entry name" value="Ribonuclease H-like superfamily/Ribonuclease H"/>
    <property type="match status" value="1"/>
</dbReference>
<gene>
    <name evidence="1" type="ORF">AVEN_163848_1</name>
</gene>
<dbReference type="PANTHER" id="PTHR47326">
    <property type="entry name" value="TRANSPOSABLE ELEMENT TC3 TRANSPOSASE-LIKE PROTEIN"/>
    <property type="match status" value="1"/>
</dbReference>
<comment type="caution">
    <text evidence="1">The sequence shown here is derived from an EMBL/GenBank/DDBJ whole genome shotgun (WGS) entry which is preliminary data.</text>
</comment>
<evidence type="ECO:0000313" key="1">
    <source>
        <dbReference type="EMBL" id="GBL54125.1"/>
    </source>
</evidence>
<dbReference type="EMBL" id="BGPR01150485">
    <property type="protein sequence ID" value="GBL54125.1"/>
    <property type="molecule type" value="Genomic_DNA"/>
</dbReference>
<keyword evidence="2" id="KW-1185">Reference proteome</keyword>
<accession>A0A4Y1ZLA0</accession>
<dbReference type="InterPro" id="IPR036397">
    <property type="entry name" value="RNaseH_sf"/>
</dbReference>
<dbReference type="AlphaFoldDB" id="A0A4Y1ZLA0"/>
<evidence type="ECO:0000313" key="2">
    <source>
        <dbReference type="Proteomes" id="UP000499080"/>
    </source>
</evidence>
<reference evidence="1 2" key="1">
    <citation type="journal article" date="2019" name="Sci. Rep.">
        <title>Orb-weaving spider Araneus ventricosus genome elucidates the spidroin gene catalogue.</title>
        <authorList>
            <person name="Kono N."/>
            <person name="Nakamura H."/>
            <person name="Ohtoshi R."/>
            <person name="Moran D.A.P."/>
            <person name="Shinohara A."/>
            <person name="Yoshida Y."/>
            <person name="Fujiwara M."/>
            <person name="Mori M."/>
            <person name="Tomita M."/>
            <person name="Arakawa K."/>
        </authorList>
    </citation>
    <scope>NUCLEOTIDE SEQUENCE [LARGE SCALE GENOMIC DNA]</scope>
</reference>
<dbReference type="GO" id="GO:0003676">
    <property type="term" value="F:nucleic acid binding"/>
    <property type="evidence" value="ECO:0007669"/>
    <property type="project" value="InterPro"/>
</dbReference>
<dbReference type="Proteomes" id="UP000499080">
    <property type="component" value="Unassembled WGS sequence"/>
</dbReference>
<organism evidence="1 2">
    <name type="scientific">Araneus ventricosus</name>
    <name type="common">Orbweaver spider</name>
    <name type="synonym">Epeira ventricosa</name>
    <dbReference type="NCBI Taxonomy" id="182803"/>
    <lineage>
        <taxon>Eukaryota</taxon>
        <taxon>Metazoa</taxon>
        <taxon>Ecdysozoa</taxon>
        <taxon>Arthropoda</taxon>
        <taxon>Chelicerata</taxon>
        <taxon>Arachnida</taxon>
        <taxon>Araneae</taxon>
        <taxon>Araneomorphae</taxon>
        <taxon>Entelegynae</taxon>
        <taxon>Araneoidea</taxon>
        <taxon>Araneidae</taxon>
        <taxon>Araneus</taxon>
    </lineage>
</organism>
<proteinExistence type="predicted"/>